<evidence type="ECO:0000313" key="1">
    <source>
        <dbReference type="EMBL" id="TGY78884.1"/>
    </source>
</evidence>
<accession>A0AC61RL62</accession>
<comment type="caution">
    <text evidence="1">The sequence shown here is derived from an EMBL/GenBank/DDBJ whole genome shotgun (WGS) entry which is preliminary data.</text>
</comment>
<reference evidence="1" key="1">
    <citation type="submission" date="2019-04" db="EMBL/GenBank/DDBJ databases">
        <title>Microbes associate with the intestines of laboratory mice.</title>
        <authorList>
            <person name="Navarre W."/>
            <person name="Wong E."/>
            <person name="Huang K."/>
            <person name="Tropini C."/>
            <person name="Ng K."/>
            <person name="Yu B."/>
        </authorList>
    </citation>
    <scope>NUCLEOTIDE SEQUENCE</scope>
    <source>
        <strain evidence="1">NM04_E33</strain>
    </source>
</reference>
<evidence type="ECO:0000313" key="2">
    <source>
        <dbReference type="Proteomes" id="UP000306319"/>
    </source>
</evidence>
<gene>
    <name evidence="1" type="ORF">E5331_08770</name>
</gene>
<sequence length="554" mass="63207">MKPIKTAILLSSLLMPVAAEACTNFIAGRKATTDGSVMVTYADDSHTRFGDLFHASRATYAPGEMRRVIDWGDNSYRGEIPQAQQTYNVVGNMNEHQLVIGETTWGGSPELQDTTANSILDYGSLIYITLERCKTAREAIRTMTDLVEKYGYASTGETFSIADKNEAWIMEMIGKGSEKGALWIAVRIPDDAICAHANEPRIRKVDYKDKDNVMYAKDLFSFVKKHGYYNGKDEDFSFADAFHDHSSAKRRSCDGRVWSFFRRFASPEEDQRWFSWVNADSDEPMPLYIIPDRKLSLRDMQERMRDHFEDTPYAMTEDPGAGPNRSPYRNRPNRYKVDGKTYVHERATATQQTAWHFVSQSRADLPDPIGGVLWFGTDDANTSVYMPFYCSMTEVPEEVRPGNGDLYTFSPTANFWMTNWVANQAYNRYDLMIEDIRKVQGALESKFMDSRPSRERELMALYNTGNAEAFEKSINAEGAAIAKEATDAYRDLAYFLMIRYLDGNRKKLDADGKFARNPHGKPLSPDFLGYPQDFYDNIVEKSGNRLLLNEHNKK</sequence>
<keyword evidence="2" id="KW-1185">Reference proteome</keyword>
<dbReference type="Proteomes" id="UP000306319">
    <property type="component" value="Unassembled WGS sequence"/>
</dbReference>
<name>A0AC61RL62_9BACT</name>
<proteinExistence type="predicted"/>
<protein>
    <submittedName>
        <fullName evidence="1">Dipeptidase</fullName>
    </submittedName>
</protein>
<organism evidence="1 2">
    <name type="scientific">Lepagella muris</name>
    <dbReference type="NCBI Taxonomy" id="3032870"/>
    <lineage>
        <taxon>Bacteria</taxon>
        <taxon>Pseudomonadati</taxon>
        <taxon>Bacteroidota</taxon>
        <taxon>Bacteroidia</taxon>
        <taxon>Bacteroidales</taxon>
        <taxon>Muribaculaceae</taxon>
        <taxon>Lepagella</taxon>
    </lineage>
</organism>
<dbReference type="EMBL" id="SRYB01000010">
    <property type="protein sequence ID" value="TGY78884.1"/>
    <property type="molecule type" value="Genomic_DNA"/>
</dbReference>